<dbReference type="Gene3D" id="3.40.50.2300">
    <property type="match status" value="1"/>
</dbReference>
<dbReference type="EMBL" id="NPBS01000110">
    <property type="protein sequence ID" value="PAF24443.1"/>
    <property type="molecule type" value="Genomic_DNA"/>
</dbReference>
<comment type="caution">
    <text evidence="4">The sequence shown here is derived from an EMBL/GenBank/DDBJ whole genome shotgun (WGS) entry which is preliminary data.</text>
</comment>
<evidence type="ECO:0000259" key="2">
    <source>
        <dbReference type="PROSITE" id="PS50110"/>
    </source>
</evidence>
<sequence length="294" mass="33284">MALNMFQREEQRYDQELVLFKAGQSTYALNVLKVKEIIRPVPVTESPNRHSIVEGVIQVRGQVIPLINLYRLLEIDESVTVYFLVIEMGEQLFALKTGPVSHVHRTHSSTIKQPDAVTKGKEAFVSGVIPLPDNGVAFSLDLEKVLHFIQPSHMQGAMATDERRRNYPLLLVEDSKTLRSLLVDALREAGYEDVTTFDNGRDASRYLSDDACPLYEAIVTDIEMPYMNGHELTRHLRQDSRYQETPVIAFSSLDKGLMERRGEEAGVTEHVAKPDIHQLVDALDRQLLEKSESV</sequence>
<dbReference type="InterPro" id="IPR001789">
    <property type="entry name" value="Sig_transdc_resp-reg_receiver"/>
</dbReference>
<dbReference type="Gene3D" id="2.40.50.180">
    <property type="entry name" value="CheA-289, Domain 4"/>
    <property type="match status" value="1"/>
</dbReference>
<dbReference type="PANTHER" id="PTHR47233:SF3">
    <property type="entry name" value="CHEMOTAXIS PROTEIN CHEV"/>
    <property type="match status" value="1"/>
</dbReference>
<dbReference type="InterPro" id="IPR024181">
    <property type="entry name" value="Chemotax_regulator_CheV"/>
</dbReference>
<dbReference type="SUPFAM" id="SSF52172">
    <property type="entry name" value="CheY-like"/>
    <property type="match status" value="1"/>
</dbReference>
<dbReference type="InterPro" id="IPR036061">
    <property type="entry name" value="CheW-like_dom_sf"/>
</dbReference>
<evidence type="ECO:0000313" key="4">
    <source>
        <dbReference type="EMBL" id="PAF24443.1"/>
    </source>
</evidence>
<organism evidence="4 5">
    <name type="scientific">Shouchella clausii</name>
    <name type="common">Alkalihalobacillus clausii</name>
    <dbReference type="NCBI Taxonomy" id="79880"/>
    <lineage>
        <taxon>Bacteria</taxon>
        <taxon>Bacillati</taxon>
        <taxon>Bacillota</taxon>
        <taxon>Bacilli</taxon>
        <taxon>Bacillales</taxon>
        <taxon>Bacillaceae</taxon>
        <taxon>Shouchella</taxon>
    </lineage>
</organism>
<dbReference type="PIRSF" id="PIRSF002867">
    <property type="entry name" value="CheV"/>
    <property type="match status" value="1"/>
</dbReference>
<dbReference type="PROSITE" id="PS50851">
    <property type="entry name" value="CHEW"/>
    <property type="match status" value="1"/>
</dbReference>
<dbReference type="Pfam" id="PF00072">
    <property type="entry name" value="Response_reg"/>
    <property type="match status" value="1"/>
</dbReference>
<dbReference type="InterPro" id="IPR002545">
    <property type="entry name" value="CheW-lke_dom"/>
</dbReference>
<evidence type="ECO:0000259" key="3">
    <source>
        <dbReference type="PROSITE" id="PS50851"/>
    </source>
</evidence>
<dbReference type="SMART" id="SM00260">
    <property type="entry name" value="CheW"/>
    <property type="match status" value="1"/>
</dbReference>
<dbReference type="GeneID" id="86926289"/>
<dbReference type="SUPFAM" id="SSF50341">
    <property type="entry name" value="CheW-like"/>
    <property type="match status" value="1"/>
</dbReference>
<feature type="domain" description="Response regulatory" evidence="2">
    <location>
        <begin position="168"/>
        <end position="288"/>
    </location>
</feature>
<feature type="modified residue" description="4-aspartylphosphate" evidence="1">
    <location>
        <position position="221"/>
    </location>
</feature>
<dbReference type="InterPro" id="IPR011006">
    <property type="entry name" value="CheY-like_superfamily"/>
</dbReference>
<evidence type="ECO:0008006" key="6">
    <source>
        <dbReference type="Google" id="ProtNLM"/>
    </source>
</evidence>
<accession>A0A268RW13</accession>
<dbReference type="PANTHER" id="PTHR47233">
    <property type="entry name" value="CHEMOTAXIS PROTEIN CHEV"/>
    <property type="match status" value="1"/>
</dbReference>
<keyword evidence="1" id="KW-0597">Phosphoprotein</keyword>
<dbReference type="GO" id="GO:0006935">
    <property type="term" value="P:chemotaxis"/>
    <property type="evidence" value="ECO:0007669"/>
    <property type="project" value="InterPro"/>
</dbReference>
<dbReference type="PROSITE" id="PS50110">
    <property type="entry name" value="RESPONSE_REGULATORY"/>
    <property type="match status" value="1"/>
</dbReference>
<reference evidence="4 5" key="1">
    <citation type="submission" date="2017-07" db="EMBL/GenBank/DDBJ databases">
        <title>Isolation and whole genome analysis of endospore-forming bacteria from heroin.</title>
        <authorList>
            <person name="Kalinowski J."/>
            <person name="Ahrens B."/>
            <person name="Al-Dilaimi A."/>
            <person name="Winkler A."/>
            <person name="Wibberg D."/>
            <person name="Schleenbecker U."/>
            <person name="Ruckert C."/>
            <person name="Wolfel R."/>
            <person name="Grass G."/>
        </authorList>
    </citation>
    <scope>NUCLEOTIDE SEQUENCE [LARGE SCALE GENOMIC DNA]</scope>
    <source>
        <strain evidence="4 5">7523-2</strain>
    </source>
</reference>
<dbReference type="Proteomes" id="UP000216133">
    <property type="component" value="Unassembled WGS sequence"/>
</dbReference>
<dbReference type="AlphaFoldDB" id="A0A268RW13"/>
<protein>
    <recommendedName>
        <fullName evidence="6">Chemotaxis protein CheV</fullName>
    </recommendedName>
</protein>
<gene>
    <name evidence="4" type="ORF">CHH61_18825</name>
</gene>
<dbReference type="SMART" id="SM00448">
    <property type="entry name" value="REC"/>
    <property type="match status" value="1"/>
</dbReference>
<evidence type="ECO:0000313" key="5">
    <source>
        <dbReference type="Proteomes" id="UP000216133"/>
    </source>
</evidence>
<evidence type="ECO:0000256" key="1">
    <source>
        <dbReference type="PROSITE-ProRule" id="PRU00169"/>
    </source>
</evidence>
<dbReference type="Pfam" id="PF01584">
    <property type="entry name" value="CheW"/>
    <property type="match status" value="1"/>
</dbReference>
<name>A0A268RW13_SHOCL</name>
<dbReference type="Gene3D" id="2.30.30.40">
    <property type="entry name" value="SH3 Domains"/>
    <property type="match status" value="1"/>
</dbReference>
<feature type="domain" description="CheW-like" evidence="3">
    <location>
        <begin position="14"/>
        <end position="151"/>
    </location>
</feature>
<dbReference type="RefSeq" id="WP_094427744.1">
    <property type="nucleotide sequence ID" value="NZ_CP019985.1"/>
</dbReference>
<proteinExistence type="predicted"/>
<dbReference type="GO" id="GO:0000160">
    <property type="term" value="P:phosphorelay signal transduction system"/>
    <property type="evidence" value="ECO:0007669"/>
    <property type="project" value="InterPro"/>
</dbReference>